<dbReference type="Proteomes" id="UP000005309">
    <property type="component" value="Unassembled WGS sequence"/>
</dbReference>
<dbReference type="HOGENOM" id="CLU_3214066_0_0_9"/>
<evidence type="ECO:0000313" key="1">
    <source>
        <dbReference type="EMBL" id="EEQ48674.1"/>
    </source>
</evidence>
<sequence>MDMTNLSEEEVERVEDWVNTLPLKILGYEALQECFDAALKNLWP</sequence>
<accession>C4V362</accession>
<keyword evidence="2" id="KW-1185">Reference proteome</keyword>
<comment type="caution">
    <text evidence="1">The sequence shown here is derived from an EMBL/GenBank/DDBJ whole genome shotgun (WGS) entry which is preliminary data.</text>
</comment>
<protein>
    <submittedName>
        <fullName evidence="1">Uncharacterized protein</fullName>
    </submittedName>
</protein>
<evidence type="ECO:0000313" key="2">
    <source>
        <dbReference type="Proteomes" id="UP000005309"/>
    </source>
</evidence>
<dbReference type="EMBL" id="ACLA01000013">
    <property type="protein sequence ID" value="EEQ48674.1"/>
    <property type="molecule type" value="Genomic_DNA"/>
</dbReference>
<reference evidence="1 2" key="1">
    <citation type="submission" date="2009-04" db="EMBL/GenBank/DDBJ databases">
        <authorList>
            <person name="Qin X."/>
            <person name="Bachman B."/>
            <person name="Battles P."/>
            <person name="Bell A."/>
            <person name="Bess C."/>
            <person name="Bickham C."/>
            <person name="Chaboub L."/>
            <person name="Chen D."/>
            <person name="Coyle M."/>
            <person name="Deiros D.R."/>
            <person name="Dinh H."/>
            <person name="Forbes L."/>
            <person name="Fowler G."/>
            <person name="Francisco L."/>
            <person name="Fu Q."/>
            <person name="Gubbala S."/>
            <person name="Hale W."/>
            <person name="Han Y."/>
            <person name="Hemphill L."/>
            <person name="Highlander S.K."/>
            <person name="Hirani K."/>
            <person name="Hogues M."/>
            <person name="Jackson L."/>
            <person name="Jakkamsetti A."/>
            <person name="Javaid M."/>
            <person name="Jiang H."/>
            <person name="Korchina V."/>
            <person name="Kovar C."/>
            <person name="Lara F."/>
            <person name="Lee S."/>
            <person name="Mata R."/>
            <person name="Mathew T."/>
            <person name="Moen C."/>
            <person name="Morales K."/>
            <person name="Munidasa M."/>
            <person name="Nazareth L."/>
            <person name="Ngo R."/>
            <person name="Nguyen L."/>
            <person name="Okwuonu G."/>
            <person name="Ongeri F."/>
            <person name="Patil S."/>
            <person name="Petrosino J."/>
            <person name="Pham C."/>
            <person name="Pham P."/>
            <person name="Pu L.-L."/>
            <person name="Puazo M."/>
            <person name="Raj R."/>
            <person name="Reid J."/>
            <person name="Rouhana J."/>
            <person name="Saada N."/>
            <person name="Shang Y."/>
            <person name="Simmons D."/>
            <person name="Thornton R."/>
            <person name="Warren J."/>
            <person name="Weissenberger G."/>
            <person name="Zhang J."/>
            <person name="Zhang L."/>
            <person name="Zhou C."/>
            <person name="Zhu D."/>
            <person name="Muzny D."/>
            <person name="Worley K."/>
            <person name="Gibbs R."/>
        </authorList>
    </citation>
    <scope>NUCLEOTIDE SEQUENCE [LARGE SCALE GENOMIC DNA]</scope>
    <source>
        <strain evidence="1 2">ATCC 43531</strain>
    </source>
</reference>
<dbReference type="eggNOG" id="ENOG502ZNHF">
    <property type="taxonomic scope" value="Bacteria"/>
</dbReference>
<name>C4V362_9FIRM</name>
<gene>
    <name evidence="1" type="ORF">HMPREF0908_0956</name>
</gene>
<dbReference type="AlphaFoldDB" id="C4V362"/>
<organism evidence="1 2">
    <name type="scientific">Selenomonas flueggei ATCC 43531</name>
    <dbReference type="NCBI Taxonomy" id="638302"/>
    <lineage>
        <taxon>Bacteria</taxon>
        <taxon>Bacillati</taxon>
        <taxon>Bacillota</taxon>
        <taxon>Negativicutes</taxon>
        <taxon>Selenomonadales</taxon>
        <taxon>Selenomonadaceae</taxon>
        <taxon>Selenomonas</taxon>
    </lineage>
</organism>
<proteinExistence type="predicted"/>